<reference evidence="4 5" key="1">
    <citation type="submission" date="2024-10" db="EMBL/GenBank/DDBJ databases">
        <title>Updated reference genomes for cyclostephanoid diatoms.</title>
        <authorList>
            <person name="Roberts W.R."/>
            <person name="Alverson A.J."/>
        </authorList>
    </citation>
    <scope>NUCLEOTIDE SEQUENCE [LARGE SCALE GENOMIC DNA]</scope>
    <source>
        <strain evidence="4 5">AJA010-31</strain>
    </source>
</reference>
<dbReference type="EMBL" id="JALLPJ020000508">
    <property type="protein sequence ID" value="KAL3790187.1"/>
    <property type="molecule type" value="Genomic_DNA"/>
</dbReference>
<dbReference type="GO" id="GO:0016020">
    <property type="term" value="C:membrane"/>
    <property type="evidence" value="ECO:0007669"/>
    <property type="project" value="UniProtKB-SubCell"/>
</dbReference>
<gene>
    <name evidence="4" type="ORF">ACHAWO_012969</name>
</gene>
<name>A0ABD3PQR2_9STRA</name>
<evidence type="ECO:0000313" key="4">
    <source>
        <dbReference type="EMBL" id="KAL3790187.1"/>
    </source>
</evidence>
<proteinExistence type="predicted"/>
<dbReference type="AlphaFoldDB" id="A0ABD3PQR2"/>
<evidence type="ECO:0000256" key="3">
    <source>
        <dbReference type="SAM" id="SignalP"/>
    </source>
</evidence>
<comment type="subcellular location">
    <subcellularLocation>
        <location evidence="1">Membrane</location>
        <topology evidence="1">Single-pass membrane protein</topology>
    </subcellularLocation>
</comment>
<evidence type="ECO:0000256" key="1">
    <source>
        <dbReference type="ARBA" id="ARBA00004167"/>
    </source>
</evidence>
<dbReference type="InterPro" id="IPR051716">
    <property type="entry name" value="Plant_RL_S/T_kinase"/>
</dbReference>
<dbReference type="InterPro" id="IPR032675">
    <property type="entry name" value="LRR_dom_sf"/>
</dbReference>
<evidence type="ECO:0008006" key="6">
    <source>
        <dbReference type="Google" id="ProtNLM"/>
    </source>
</evidence>
<dbReference type="Proteomes" id="UP001530400">
    <property type="component" value="Unassembled WGS sequence"/>
</dbReference>
<dbReference type="SUPFAM" id="SSF52058">
    <property type="entry name" value="L domain-like"/>
    <property type="match status" value="1"/>
</dbReference>
<feature type="signal peptide" evidence="3">
    <location>
        <begin position="1"/>
        <end position="19"/>
    </location>
</feature>
<comment type="caution">
    <text evidence="4">The sequence shown here is derived from an EMBL/GenBank/DDBJ whole genome shotgun (WGS) entry which is preliminary data.</text>
</comment>
<keyword evidence="2 3" id="KW-0732">Signal</keyword>
<sequence length="379" mass="42136">MKRALHLFALMLCQQMSSAQDSGVQLAQQLINHVQSSELSSWKHLADFLSAAFDENSSGSDSSATEDQYSSARRKALQWLSTDEYAITLSNDANNNNNESDKKQLQLLQRYALATIYYSTSQNGKWNTCDPDTSTPCESDNHRFLSSSNHLSWEGINGKNGLVIWLDLNTRNLSNHCPSSHDSHTQTTVHYDALPPEMALLSPSLELLWLHSNPLLCGRIPSYIGEFSNLQTISVYSTKMSGSIPNSLYNIEKLTSIRLYRCNFSGLISDDMKKLTNLKWLWIHENEFTGVLPDLGELTLLEGITLHGNGFAKLESNSSGLCPLLKGSLKYLWVDCEDGSLVKEGDEWAVVEGKTSCECCTRCFPRDGTVDNSAVAVDS</sequence>
<dbReference type="PANTHER" id="PTHR48053">
    <property type="entry name" value="LEUCINE RICH REPEAT FAMILY PROTEIN, EXPRESSED"/>
    <property type="match status" value="1"/>
</dbReference>
<accession>A0ABD3PQR2</accession>
<feature type="chain" id="PRO_5044747511" description="L domain-like protein" evidence="3">
    <location>
        <begin position="20"/>
        <end position="379"/>
    </location>
</feature>
<organism evidence="4 5">
    <name type="scientific">Cyclotella atomus</name>
    <dbReference type="NCBI Taxonomy" id="382360"/>
    <lineage>
        <taxon>Eukaryota</taxon>
        <taxon>Sar</taxon>
        <taxon>Stramenopiles</taxon>
        <taxon>Ochrophyta</taxon>
        <taxon>Bacillariophyta</taxon>
        <taxon>Coscinodiscophyceae</taxon>
        <taxon>Thalassiosirophycidae</taxon>
        <taxon>Stephanodiscales</taxon>
        <taxon>Stephanodiscaceae</taxon>
        <taxon>Cyclotella</taxon>
    </lineage>
</organism>
<protein>
    <recommendedName>
        <fullName evidence="6">L domain-like protein</fullName>
    </recommendedName>
</protein>
<evidence type="ECO:0000313" key="5">
    <source>
        <dbReference type="Proteomes" id="UP001530400"/>
    </source>
</evidence>
<keyword evidence="5" id="KW-1185">Reference proteome</keyword>
<dbReference type="PANTHER" id="PTHR48053:SF71">
    <property type="entry name" value="LEUCINE RICH REPEAT FAMILY PROTEIN, EXPRESSED"/>
    <property type="match status" value="1"/>
</dbReference>
<dbReference type="Gene3D" id="3.80.10.10">
    <property type="entry name" value="Ribonuclease Inhibitor"/>
    <property type="match status" value="2"/>
</dbReference>
<evidence type="ECO:0000256" key="2">
    <source>
        <dbReference type="ARBA" id="ARBA00022729"/>
    </source>
</evidence>